<keyword evidence="1" id="KW-0812">Transmembrane</keyword>
<dbReference type="Proteomes" id="UP000582213">
    <property type="component" value="Unassembled WGS sequence"/>
</dbReference>
<reference evidence="3 4" key="1">
    <citation type="submission" date="2019-10" db="EMBL/GenBank/DDBJ databases">
        <title>Genome Sequences from Six Type Strain Members of the Archaeal Family Sulfolobaceae: Acidianus ambivalens, Acidianus infernus, Metallosphaera prunae, Stygiolobus azoricus, Sulfolobus metallicus, and Sulfurisphaera ohwakuensis.</title>
        <authorList>
            <person name="Counts J.A."/>
            <person name="Kelly R.M."/>
        </authorList>
    </citation>
    <scope>NUCLEOTIDE SEQUENCE [LARGE SCALE GENOMIC DNA]</scope>
    <source>
        <strain evidence="3 4">TA-1</strain>
    </source>
</reference>
<organism evidence="3 4">
    <name type="scientific">Sulfurisphaera ohwakuensis</name>
    <dbReference type="NCBI Taxonomy" id="69656"/>
    <lineage>
        <taxon>Archaea</taxon>
        <taxon>Thermoproteota</taxon>
        <taxon>Thermoprotei</taxon>
        <taxon>Sulfolobales</taxon>
        <taxon>Sulfolobaceae</taxon>
        <taxon>Sulfurisphaera</taxon>
    </lineage>
</organism>
<feature type="transmembrane region" description="Helical" evidence="1">
    <location>
        <begin position="83"/>
        <end position="101"/>
    </location>
</feature>
<evidence type="ECO:0000313" key="4">
    <source>
        <dbReference type="Proteomes" id="UP000427373"/>
    </source>
</evidence>
<name>A0A650CG65_SULOH</name>
<keyword evidence="1" id="KW-1133">Transmembrane helix</keyword>
<dbReference type="KEGG" id="soh:D1869_05965"/>
<dbReference type="EMBL" id="CP045484">
    <property type="protein sequence ID" value="QGR16783.1"/>
    <property type="molecule type" value="Genomic_DNA"/>
</dbReference>
<evidence type="ECO:0000313" key="3">
    <source>
        <dbReference type="EMBL" id="QGR16783.1"/>
    </source>
</evidence>
<accession>A0A650CG65</accession>
<keyword evidence="4" id="KW-1185">Reference proteome</keyword>
<reference evidence="2 5" key="2">
    <citation type="submission" date="2020-08" db="EMBL/GenBank/DDBJ databases">
        <title>Genomic Encyclopedia of Type Strains, Phase IV (KMG-IV): sequencing the most valuable type-strain genomes for metagenomic binning, comparative biology and taxonomic classification.</title>
        <authorList>
            <person name="Goeker M."/>
        </authorList>
    </citation>
    <scope>NUCLEOTIDE SEQUENCE [LARGE SCALE GENOMIC DNA]</scope>
    <source>
        <strain evidence="2 5">DSM 12421</strain>
    </source>
</reference>
<feature type="transmembrane region" description="Helical" evidence="1">
    <location>
        <begin position="107"/>
        <end position="135"/>
    </location>
</feature>
<dbReference type="GeneID" id="42800773"/>
<feature type="transmembrane region" description="Helical" evidence="1">
    <location>
        <begin position="36"/>
        <end position="63"/>
    </location>
</feature>
<evidence type="ECO:0000256" key="1">
    <source>
        <dbReference type="SAM" id="Phobius"/>
    </source>
</evidence>
<gene>
    <name evidence="3" type="ORF">D1869_05965</name>
    <name evidence="2" type="ORF">HNQ62_003048</name>
</gene>
<dbReference type="RefSeq" id="WP_156014337.1">
    <property type="nucleotide sequence ID" value="NZ_CP045484.1"/>
</dbReference>
<proteinExistence type="predicted"/>
<feature type="transmembrane region" description="Helical" evidence="1">
    <location>
        <begin position="12"/>
        <end position="30"/>
    </location>
</feature>
<keyword evidence="1" id="KW-0472">Membrane</keyword>
<evidence type="ECO:0000313" key="5">
    <source>
        <dbReference type="Proteomes" id="UP000582213"/>
    </source>
</evidence>
<evidence type="ECO:0000313" key="2">
    <source>
        <dbReference type="EMBL" id="MBB5255273.1"/>
    </source>
</evidence>
<sequence length="230" mass="25045">MPLNCKDFPINAIPISFSEGFIIWASIMVYNNPTLLTVLAITNFLAEFAINAILMALATRVVLAMSFDRLLPEFLSAVTTKGIPLIASIVITVITAIWTYAQSLGGFSITPIGIITLIVIYQMVPATLSSIFMVIRRGNTINITRSDRIKIIIMGIIATIDLLASAIIVLAYGFVNPIYSSFVFAGNSLDTISTLLLIPVGGTLLYFTALKIRERQGINVTLAFKEIPPE</sequence>
<protein>
    <submittedName>
        <fullName evidence="2">Amino acid transporter</fullName>
    </submittedName>
</protein>
<feature type="transmembrane region" description="Helical" evidence="1">
    <location>
        <begin position="151"/>
        <end position="172"/>
    </location>
</feature>
<dbReference type="EMBL" id="JACHFY010000062">
    <property type="protein sequence ID" value="MBB5255273.1"/>
    <property type="molecule type" value="Genomic_DNA"/>
</dbReference>
<dbReference type="AlphaFoldDB" id="A0A650CG65"/>
<dbReference type="Proteomes" id="UP000427373">
    <property type="component" value="Chromosome"/>
</dbReference>
<feature type="transmembrane region" description="Helical" evidence="1">
    <location>
        <begin position="192"/>
        <end position="210"/>
    </location>
</feature>